<name>A0A1I5YXV2_HYMAR</name>
<gene>
    <name evidence="1" type="ORF">SAMN04515668_2528</name>
</gene>
<dbReference type="OrthoDB" id="1688888at2"/>
<proteinExistence type="predicted"/>
<accession>A0A1I5YXV2</accession>
<dbReference type="Proteomes" id="UP000199029">
    <property type="component" value="Unassembled WGS sequence"/>
</dbReference>
<keyword evidence="2" id="KW-1185">Reference proteome</keyword>
<protein>
    <submittedName>
        <fullName evidence="1">SIR2-like domain-containing protein</fullName>
    </submittedName>
</protein>
<evidence type="ECO:0000313" key="1">
    <source>
        <dbReference type="EMBL" id="SFQ49044.1"/>
    </source>
</evidence>
<evidence type="ECO:0000313" key="2">
    <source>
        <dbReference type="Proteomes" id="UP000199029"/>
    </source>
</evidence>
<reference evidence="2" key="1">
    <citation type="submission" date="2016-10" db="EMBL/GenBank/DDBJ databases">
        <authorList>
            <person name="Varghese N."/>
            <person name="Submissions S."/>
        </authorList>
    </citation>
    <scope>NUCLEOTIDE SEQUENCE [LARGE SCALE GENOMIC DNA]</scope>
    <source>
        <strain evidence="2">OR362-8,ATCC BAA-1266,JCM 13504</strain>
    </source>
</reference>
<organism evidence="1 2">
    <name type="scientific">Hymenobacter arizonensis</name>
    <name type="common">Siccationidurans arizonensis</name>
    <dbReference type="NCBI Taxonomy" id="1227077"/>
    <lineage>
        <taxon>Bacteria</taxon>
        <taxon>Pseudomonadati</taxon>
        <taxon>Bacteroidota</taxon>
        <taxon>Cytophagia</taxon>
        <taxon>Cytophagales</taxon>
        <taxon>Hymenobacteraceae</taxon>
        <taxon>Hymenobacter</taxon>
    </lineage>
</organism>
<dbReference type="RefSeq" id="WP_092673497.1">
    <property type="nucleotide sequence ID" value="NZ_FOXS01000003.1"/>
</dbReference>
<dbReference type="Pfam" id="PF13289">
    <property type="entry name" value="SIR2_2"/>
    <property type="match status" value="1"/>
</dbReference>
<sequence length="1326" mass="150508">MHSLVASFPDLHHLTFLRERLWARQPLGRAAVMVGTGFSLNADSKVAGAPPFPLWRELTGLLLDQLRPALNSVDRKTALDQAVSGSGSLTLALEFEATFGRSALDDLIINCVPDQDHTPGSMHQALLSLPWADVFTTNYDTLLERTPTSEHNRYYDVVVHPADLPNTTQPRIVKLHGSLPASKPFILTEEDFRRYPKAFAPFVNTVQQAMMENDFVLLGFSGDDPNFLAWLGWVRDELATLRARVYLCGILDLSSAQRLVLRERGVTAIDLGYLFPKNSYPDNSRQRNQDALAWLLYSLANGEGAGQEIPLFWPYFPTLVTGKRQKLALPPLEAVTQEAFVFEDRRRSKHAPVIDEATKEPSFTSEAASEIQAVLAHWKRARMVYPGWVALPRENRESLQRRTQPWRYTIENWARTLAGDQRLEPLAELVWRLERGMMVIESEMSEQLYQATLEDTAIPQSPALREQWATIAFYYLKHLRYEFTPAAFEQLLTLTEPLAAIQPRYAAWRCWQAAQQRLEQLDQEGARRWLRRWPDVVDDPVWDLRRAGLWAEVGDLDLAERYASFALNMAVKRQPKGKVRIDMLAVEADARRRLTQIREASWLKRDGREPVEDLWNATRQERDRDQLYLAYRCEASAEVEHLEDVLNTGVPEVKRAIYQSINPHSGMRVRTRTSGGGFEVGWLQPAFDVLDSFEVRGHQFRLSNRGYTSLNAASSWLVDIYPSRALGIILRTANDKLLMRFLDKATVLSLSEEQLHPLFEQCLQLLESHFPLASSGCQPGFNEDSNLTSAALAMLVIGRTLFRLPEELRSRAVKAALAVWAQWPYELLRRRNLRLRGEHYNEFTRGIVAVMTAEDVATYLTQLLTATPISSFSPGPFNALPDHLFPTIRPETEEMTAAVHFCLSRVAASDLNIRQSALRRLDRLHGRGWLTPMEQALYGELVWQTAPPSALPNLNNWFASFLLHVPSPAGVDAAALLKQDLVRRAAHFQDALTIDISEDKFGRGDAFGRFLTEIARATKPEPGNLTVGGNHRRSWIEWTPAEAEMLFDLLEAWLHRSEQGLIQLRQVERGELFHFTIDEDNFDEAGQVLREAIIPNLPADDVPLSERVYALLQKMIQLELRGRSALPLLIDRLPTDSEALHFTATSIRQALMHPSDSQIVGDGVEGVCRWAYRFYNTKLGTPPPESLLYEFTVRLSMTELPNLLVVADWTANLLLADPHIIWPTYAQALGDALRVLADATKPPSWMERNLARTLTAQERIYQRPRIREKVANIAAQLSKLNEHTPVLGIASVLEQWRQLATLDPLPEVGKAWQKGFNQLPIDDESE</sequence>
<dbReference type="EMBL" id="FOXS01000003">
    <property type="protein sequence ID" value="SFQ49044.1"/>
    <property type="molecule type" value="Genomic_DNA"/>
</dbReference>